<comment type="function">
    <text evidence="11">Component of the F(0) channel, it forms part of the peripheral stalk, linking F(1) to F(0).</text>
</comment>
<comment type="caution">
    <text evidence="15">The sequence shown here is derived from an EMBL/GenBank/DDBJ whole genome shotgun (WGS) entry which is preliminary data.</text>
</comment>
<evidence type="ECO:0000256" key="7">
    <source>
        <dbReference type="ARBA" id="ARBA00023136"/>
    </source>
</evidence>
<dbReference type="AlphaFoldDB" id="A0A432GQ23"/>
<gene>
    <name evidence="11" type="primary">atpF</name>
    <name evidence="15" type="ORF">DSY95_04585</name>
</gene>
<dbReference type="GO" id="GO:0012505">
    <property type="term" value="C:endomembrane system"/>
    <property type="evidence" value="ECO:0007669"/>
    <property type="project" value="UniProtKB-SubCell"/>
</dbReference>
<dbReference type="CDD" id="cd06503">
    <property type="entry name" value="ATP-synt_Fo_b"/>
    <property type="match status" value="1"/>
</dbReference>
<sequence>MKKMMRLFIFVLFASFWSTALYAAGGSDGGSPLMDFVWKTLNVAVLVVIIYKFARKPVASALNSTAQSAKQVVDDARSAEEKITSELSGMRIQISVLEKDAVEMVASAKKDAENEKARIIEEGRQELVRMKEQARFTLEQERRKAEDVLRNWIAEESVRLAEGKLKKEMNQKHQAKLVKNYMNQLKQSEGAA</sequence>
<dbReference type="Proteomes" id="UP000287719">
    <property type="component" value="Unassembled WGS sequence"/>
</dbReference>
<evidence type="ECO:0000256" key="3">
    <source>
        <dbReference type="ARBA" id="ARBA00022692"/>
    </source>
</evidence>
<comment type="function">
    <text evidence="9 11">F(1)F(0) ATP synthase produces ATP from ADP in the presence of a proton or sodium gradient. F-type ATPases consist of two structural domains, F(1) containing the extramembraneous catalytic core and F(0) containing the membrane proton channel, linked together by a central stalk and a peripheral stalk. During catalysis, ATP synthesis in the catalytic domain of F(1) is coupled via a rotary mechanism of the central stalk subunits to proton translocation.</text>
</comment>
<dbReference type="GO" id="GO:0046933">
    <property type="term" value="F:proton-transporting ATP synthase activity, rotational mechanism"/>
    <property type="evidence" value="ECO:0007669"/>
    <property type="project" value="UniProtKB-UniRule"/>
</dbReference>
<keyword evidence="3 11" id="KW-0812">Transmembrane</keyword>
<comment type="subunit">
    <text evidence="11">F-type ATPases have 2 components, F(1) - the catalytic core - and F(0) - the membrane proton channel. F(1) has five subunits: alpha(3), beta(3), gamma(1), delta(1), epsilon(1). F(0) has three main subunits: a(1), b(2) and c(10-14). The alpha and beta chains form an alternating ring which encloses part of the gamma chain. F(1) is attached to F(0) by a central stalk formed by the gamma and epsilon chains, while a peripheral stalk is formed by the delta and b chains.</text>
</comment>
<keyword evidence="6 11" id="KW-0406">Ion transport</keyword>
<evidence type="ECO:0000256" key="8">
    <source>
        <dbReference type="ARBA" id="ARBA00023310"/>
    </source>
</evidence>
<evidence type="ECO:0000256" key="5">
    <source>
        <dbReference type="ARBA" id="ARBA00022989"/>
    </source>
</evidence>
<keyword evidence="4 11" id="KW-0375">Hydrogen ion transport</keyword>
<evidence type="ECO:0000256" key="11">
    <source>
        <dbReference type="HAMAP-Rule" id="MF_01398"/>
    </source>
</evidence>
<feature type="signal peptide" evidence="14">
    <location>
        <begin position="1"/>
        <end position="23"/>
    </location>
</feature>
<feature type="transmembrane region" description="Helical" evidence="11">
    <location>
        <begin position="33"/>
        <end position="54"/>
    </location>
</feature>
<evidence type="ECO:0000313" key="15">
    <source>
        <dbReference type="EMBL" id="RTZ85602.1"/>
    </source>
</evidence>
<keyword evidence="13" id="KW-0175">Coiled coil</keyword>
<evidence type="ECO:0000256" key="13">
    <source>
        <dbReference type="SAM" id="Coils"/>
    </source>
</evidence>
<organism evidence="15 16">
    <name type="scientific">SAR324 cluster bacterium</name>
    <dbReference type="NCBI Taxonomy" id="2024889"/>
    <lineage>
        <taxon>Bacteria</taxon>
        <taxon>Deltaproteobacteria</taxon>
        <taxon>SAR324 cluster</taxon>
    </lineage>
</organism>
<evidence type="ECO:0000256" key="9">
    <source>
        <dbReference type="ARBA" id="ARBA00025198"/>
    </source>
</evidence>
<dbReference type="InterPro" id="IPR002146">
    <property type="entry name" value="ATP_synth_b/b'su_bac/chlpt"/>
</dbReference>
<dbReference type="GO" id="GO:0005886">
    <property type="term" value="C:plasma membrane"/>
    <property type="evidence" value="ECO:0007669"/>
    <property type="project" value="UniProtKB-SubCell"/>
</dbReference>
<feature type="coiled-coil region" evidence="13">
    <location>
        <begin position="102"/>
        <end position="151"/>
    </location>
</feature>
<feature type="chain" id="PRO_5019122468" description="ATP synthase subunit b" evidence="14">
    <location>
        <begin position="24"/>
        <end position="192"/>
    </location>
</feature>
<keyword evidence="5 11" id="KW-1133">Transmembrane helix</keyword>
<dbReference type="GO" id="GO:0045259">
    <property type="term" value="C:proton-transporting ATP synthase complex"/>
    <property type="evidence" value="ECO:0007669"/>
    <property type="project" value="UniProtKB-KW"/>
</dbReference>
<evidence type="ECO:0000256" key="10">
    <source>
        <dbReference type="ARBA" id="ARBA00037847"/>
    </source>
</evidence>
<name>A0A432GQ23_9DELT</name>
<evidence type="ECO:0000256" key="1">
    <source>
        <dbReference type="ARBA" id="ARBA00022448"/>
    </source>
</evidence>
<dbReference type="EMBL" id="QNZJ01000205">
    <property type="protein sequence ID" value="RTZ85602.1"/>
    <property type="molecule type" value="Genomic_DNA"/>
</dbReference>
<reference evidence="15 16" key="1">
    <citation type="submission" date="2018-06" db="EMBL/GenBank/DDBJ databases">
        <title>Combined omics and stable isotope probing to characterize newly discovered Mariana Back-Arc vent microbial communities.</title>
        <authorList>
            <person name="Trembath-Reichert E."/>
            <person name="Huber J.A."/>
        </authorList>
    </citation>
    <scope>NUCLEOTIDE SEQUENCE [LARGE SCALE GENOMIC DNA]</scope>
    <source>
        <strain evidence="15">MAG 54</strain>
    </source>
</reference>
<comment type="subcellular location">
    <subcellularLocation>
        <location evidence="11">Cell membrane</location>
        <topology evidence="11">Single-pass membrane protein</topology>
    </subcellularLocation>
    <subcellularLocation>
        <location evidence="10">Endomembrane system</location>
        <topology evidence="10">Single-pass membrane protein</topology>
    </subcellularLocation>
</comment>
<evidence type="ECO:0000256" key="14">
    <source>
        <dbReference type="SAM" id="SignalP"/>
    </source>
</evidence>
<keyword evidence="7 11" id="KW-0472">Membrane</keyword>
<evidence type="ECO:0000256" key="12">
    <source>
        <dbReference type="RuleBase" id="RU003848"/>
    </source>
</evidence>
<keyword evidence="2 11" id="KW-0138">CF(0)</keyword>
<dbReference type="PANTHER" id="PTHR34264:SF3">
    <property type="entry name" value="ATP SYNTHASE SUBUNIT B, CHLOROPLASTIC"/>
    <property type="match status" value="1"/>
</dbReference>
<comment type="similarity">
    <text evidence="11 12">Belongs to the ATPase B chain family.</text>
</comment>
<dbReference type="HAMAP" id="MF_01398">
    <property type="entry name" value="ATP_synth_b_bprime"/>
    <property type="match status" value="1"/>
</dbReference>
<dbReference type="PANTHER" id="PTHR34264">
    <property type="entry name" value="ATP SYNTHASE SUBUNIT B, CHLOROPLASTIC"/>
    <property type="match status" value="1"/>
</dbReference>
<accession>A0A432GQ23</accession>
<keyword evidence="11" id="KW-1003">Cell membrane</keyword>
<evidence type="ECO:0000256" key="2">
    <source>
        <dbReference type="ARBA" id="ARBA00022547"/>
    </source>
</evidence>
<dbReference type="Pfam" id="PF00430">
    <property type="entry name" value="ATP-synt_B"/>
    <property type="match status" value="1"/>
</dbReference>
<keyword evidence="14" id="KW-0732">Signal</keyword>
<evidence type="ECO:0000256" key="6">
    <source>
        <dbReference type="ARBA" id="ARBA00023065"/>
    </source>
</evidence>
<evidence type="ECO:0000313" key="16">
    <source>
        <dbReference type="Proteomes" id="UP000287719"/>
    </source>
</evidence>
<keyword evidence="1 11" id="KW-0813">Transport</keyword>
<proteinExistence type="inferred from homology"/>
<protein>
    <recommendedName>
        <fullName evidence="11">ATP synthase subunit b</fullName>
    </recommendedName>
    <alternativeName>
        <fullName evidence="11">ATP synthase F(0) sector subunit b</fullName>
    </alternativeName>
    <alternativeName>
        <fullName evidence="11">ATPase subunit I</fullName>
    </alternativeName>
    <alternativeName>
        <fullName evidence="11">F-type ATPase subunit b</fullName>
        <shortName evidence="11">F-ATPase subunit b</shortName>
    </alternativeName>
</protein>
<evidence type="ECO:0000256" key="4">
    <source>
        <dbReference type="ARBA" id="ARBA00022781"/>
    </source>
</evidence>
<keyword evidence="8 11" id="KW-0066">ATP synthesis</keyword>